<comment type="function">
    <text evidence="1">Catalyzes the reversible oxidative deamination of glutamate to alpha-ketoglutarate and ammonia.</text>
</comment>
<dbReference type="Pfam" id="PF02812">
    <property type="entry name" value="ELFV_dehydrog_N"/>
    <property type="match status" value="1"/>
</dbReference>
<evidence type="ECO:0000256" key="6">
    <source>
        <dbReference type="PIRSR" id="PIRSR000185-1"/>
    </source>
</evidence>
<feature type="domain" description="Glutamate/phenylalanine/leucine/valine/L-tryptophan dehydrogenase C-terminal" evidence="10">
    <location>
        <begin position="183"/>
        <end position="423"/>
    </location>
</feature>
<dbReference type="CDD" id="cd01076">
    <property type="entry name" value="NAD_bind_1_Glu_DH"/>
    <property type="match status" value="1"/>
</dbReference>
<dbReference type="Gene3D" id="3.40.50.720">
    <property type="entry name" value="NAD(P)-binding Rossmann-like Domain"/>
    <property type="match status" value="1"/>
</dbReference>
<dbReference type="RefSeq" id="WP_086434683.1">
    <property type="nucleotide sequence ID" value="NZ_FXWH01000001.1"/>
</dbReference>
<dbReference type="InterPro" id="IPR046346">
    <property type="entry name" value="Aminoacid_DH-like_N_sf"/>
</dbReference>
<comment type="similarity">
    <text evidence="2 5 9">Belongs to the Glu/Leu/Phe/Val dehydrogenases family.</text>
</comment>
<dbReference type="InterPro" id="IPR006097">
    <property type="entry name" value="Glu/Leu/Phe/Val/Trp_DH_dimer"/>
</dbReference>
<keyword evidence="7" id="KW-0520">NAD</keyword>
<keyword evidence="7" id="KW-0547">Nucleotide-binding</keyword>
<accession>A0A1Y6F1Z9</accession>
<dbReference type="AlphaFoldDB" id="A0A1Y6F1Z9"/>
<feature type="site" description="Important for catalysis" evidence="8">
    <location>
        <position position="146"/>
    </location>
</feature>
<sequence length="431" mass="47640">MADLPKVVSDASERLDRIYQILDVSDDVKERLRHPDVSLQVAVPVRMDNGALKVFPGWRVQYNTVLGPAKGGIRFHPNVNAEEVTALSFWMAIKNAVVELPYGGGKGGVQVNPKKLSKLELERLSRSYIRAIRPIIGPDTDIPAPDVNTNETVMSWMVDEFSQLEGRHSPAVITGKPIGLGGSEGRTAATGLGALKVLNMWVKKQDKNPEDMTVAVQGFGNAGYYFATNARKAGYKVVAVSDSKGAVYSEDGLDPDKIYQHKHEKQELKGFVYCDSSVNEEPETRQLSNDELLELDVDVLVLAALEDQITEDNANNINANLVLEIANGPVSHDGEKILLERNIPVIPDVLANTGGVIVSYMEWVQNRAGDYWSAEKVEERLTDRIERAASNCFDLAEEHELDLRTAAYLKAIKRLADAADKRGNQHYFNND</sequence>
<comment type="catalytic activity">
    <reaction evidence="4">
        <text>L-glutamate + NADP(+) + H2O = 2-oxoglutarate + NH4(+) + NADPH + H(+)</text>
        <dbReference type="Rhea" id="RHEA:11612"/>
        <dbReference type="ChEBI" id="CHEBI:15377"/>
        <dbReference type="ChEBI" id="CHEBI:15378"/>
        <dbReference type="ChEBI" id="CHEBI:16810"/>
        <dbReference type="ChEBI" id="CHEBI:28938"/>
        <dbReference type="ChEBI" id="CHEBI:29985"/>
        <dbReference type="ChEBI" id="CHEBI:57783"/>
        <dbReference type="ChEBI" id="CHEBI:58349"/>
        <dbReference type="EC" id="1.4.1.4"/>
    </reaction>
</comment>
<feature type="binding site" evidence="7">
    <location>
        <position position="190"/>
    </location>
    <ligand>
        <name>NAD(+)</name>
        <dbReference type="ChEBI" id="CHEBI:57540"/>
    </ligand>
</feature>
<evidence type="ECO:0000256" key="7">
    <source>
        <dbReference type="PIRSR" id="PIRSR000185-2"/>
    </source>
</evidence>
<proteinExistence type="inferred from homology"/>
<name>A0A1Y6F1Z9_9GAMM</name>
<dbReference type="FunFam" id="3.40.50.10860:FF:000003">
    <property type="entry name" value="Glutamate dehydrogenase"/>
    <property type="match status" value="1"/>
</dbReference>
<dbReference type="Gene3D" id="3.40.50.10860">
    <property type="entry name" value="Leucine Dehydrogenase, chain A, domain 1"/>
    <property type="match status" value="1"/>
</dbReference>
<keyword evidence="3 5" id="KW-0560">Oxidoreductase</keyword>
<dbReference type="Proteomes" id="UP000194450">
    <property type="component" value="Unassembled WGS sequence"/>
</dbReference>
<dbReference type="PANTHER" id="PTHR11606:SF13">
    <property type="entry name" value="GLUTAMATE DEHYDROGENASE 1, MITOCHONDRIAL"/>
    <property type="match status" value="1"/>
</dbReference>
<dbReference type="InterPro" id="IPR014362">
    <property type="entry name" value="Glu_DH"/>
</dbReference>
<dbReference type="GO" id="GO:0004354">
    <property type="term" value="F:glutamate dehydrogenase (NADP+) activity"/>
    <property type="evidence" value="ECO:0007669"/>
    <property type="project" value="UniProtKB-EC"/>
</dbReference>
<evidence type="ECO:0000256" key="5">
    <source>
        <dbReference type="PIRNR" id="PIRNR000185"/>
    </source>
</evidence>
<dbReference type="Pfam" id="PF00208">
    <property type="entry name" value="ELFV_dehydrog"/>
    <property type="match status" value="1"/>
</dbReference>
<feature type="binding site" evidence="7">
    <location>
        <position position="70"/>
    </location>
    <ligand>
        <name>substrate</name>
    </ligand>
</feature>
<dbReference type="PIRSF" id="PIRSF000185">
    <property type="entry name" value="Glu_DH"/>
    <property type="match status" value="1"/>
</dbReference>
<dbReference type="EMBL" id="FXWH01000001">
    <property type="protein sequence ID" value="SMQ68589.1"/>
    <property type="molecule type" value="Genomic_DNA"/>
</dbReference>
<dbReference type="PANTHER" id="PTHR11606">
    <property type="entry name" value="GLUTAMATE DEHYDROGENASE"/>
    <property type="match status" value="1"/>
</dbReference>
<dbReference type="GO" id="GO:0006538">
    <property type="term" value="P:L-glutamate catabolic process"/>
    <property type="evidence" value="ECO:0007669"/>
    <property type="project" value="TreeGrafter"/>
</dbReference>
<evidence type="ECO:0000313" key="12">
    <source>
        <dbReference type="Proteomes" id="UP000194450"/>
    </source>
</evidence>
<keyword evidence="12" id="KW-1185">Reference proteome</keyword>
<dbReference type="InterPro" id="IPR006095">
    <property type="entry name" value="Glu/Leu/Phe/Val/Trp_DH"/>
</dbReference>
<evidence type="ECO:0000259" key="10">
    <source>
        <dbReference type="SMART" id="SM00839"/>
    </source>
</evidence>
<evidence type="ECO:0000256" key="2">
    <source>
        <dbReference type="ARBA" id="ARBA00006382"/>
    </source>
</evidence>
<dbReference type="SMART" id="SM00839">
    <property type="entry name" value="ELFV_dehydrog"/>
    <property type="match status" value="1"/>
</dbReference>
<evidence type="ECO:0000256" key="9">
    <source>
        <dbReference type="RuleBase" id="RU004417"/>
    </source>
</evidence>
<dbReference type="InterPro" id="IPR006096">
    <property type="entry name" value="Glu/Leu/Phe/Val/Trp_DH_C"/>
</dbReference>
<gene>
    <name evidence="11" type="ORF">SAMN06297229_1642</name>
</gene>
<evidence type="ECO:0000256" key="3">
    <source>
        <dbReference type="ARBA" id="ARBA00023002"/>
    </source>
</evidence>
<evidence type="ECO:0000256" key="8">
    <source>
        <dbReference type="PIRSR" id="PIRSR000185-3"/>
    </source>
</evidence>
<feature type="active site" description="Proton donor" evidence="6">
    <location>
        <position position="106"/>
    </location>
</feature>
<reference evidence="12" key="1">
    <citation type="submission" date="2017-04" db="EMBL/GenBank/DDBJ databases">
        <authorList>
            <person name="Varghese N."/>
            <person name="Submissions S."/>
        </authorList>
    </citation>
    <scope>NUCLEOTIDE SEQUENCE [LARGE SCALE GENOMIC DNA]</scope>
</reference>
<evidence type="ECO:0000256" key="4">
    <source>
        <dbReference type="ARBA" id="ARBA00048584"/>
    </source>
</evidence>
<feature type="binding site" evidence="7">
    <location>
        <position position="359"/>
    </location>
    <ligand>
        <name>substrate</name>
    </ligand>
</feature>
<evidence type="ECO:0000313" key="11">
    <source>
        <dbReference type="EMBL" id="SMQ68589.1"/>
    </source>
</evidence>
<dbReference type="InterPro" id="IPR033524">
    <property type="entry name" value="Glu/Leu/Phe/Val_DH_AS"/>
</dbReference>
<dbReference type="InterPro" id="IPR033922">
    <property type="entry name" value="NAD_bind_Glu_DH"/>
</dbReference>
<protein>
    <recommendedName>
        <fullName evidence="5">Glutamate dehydrogenase</fullName>
    </recommendedName>
</protein>
<dbReference type="SUPFAM" id="SSF51735">
    <property type="entry name" value="NAD(P)-binding Rossmann-fold domains"/>
    <property type="match status" value="1"/>
</dbReference>
<dbReference type="GO" id="GO:0000166">
    <property type="term" value="F:nucleotide binding"/>
    <property type="evidence" value="ECO:0007669"/>
    <property type="project" value="UniProtKB-KW"/>
</dbReference>
<organism evidence="11 12">
    <name type="scientific">Pseudidiomarina planktonica</name>
    <dbReference type="NCBI Taxonomy" id="1323738"/>
    <lineage>
        <taxon>Bacteria</taxon>
        <taxon>Pseudomonadati</taxon>
        <taxon>Pseudomonadota</taxon>
        <taxon>Gammaproteobacteria</taxon>
        <taxon>Alteromonadales</taxon>
        <taxon>Idiomarinaceae</taxon>
        <taxon>Pseudidiomarina</taxon>
    </lineage>
</organism>
<feature type="binding site" evidence="7">
    <location>
        <position position="221"/>
    </location>
    <ligand>
        <name>NAD(+)</name>
        <dbReference type="ChEBI" id="CHEBI:57540"/>
    </ligand>
</feature>
<dbReference type="GO" id="GO:0004352">
    <property type="term" value="F:glutamate dehydrogenase (NAD+) activity"/>
    <property type="evidence" value="ECO:0007669"/>
    <property type="project" value="TreeGrafter"/>
</dbReference>
<dbReference type="SUPFAM" id="SSF53223">
    <property type="entry name" value="Aminoacid dehydrogenase-like, N-terminal domain"/>
    <property type="match status" value="1"/>
</dbReference>
<dbReference type="PROSITE" id="PS00074">
    <property type="entry name" value="GLFV_DEHYDROGENASE"/>
    <property type="match status" value="1"/>
</dbReference>
<dbReference type="OrthoDB" id="9803297at2"/>
<feature type="binding site" evidence="7">
    <location>
        <position position="94"/>
    </location>
    <ligand>
        <name>substrate</name>
    </ligand>
</feature>
<dbReference type="InterPro" id="IPR036291">
    <property type="entry name" value="NAD(P)-bd_dom_sf"/>
</dbReference>
<dbReference type="PRINTS" id="PR00082">
    <property type="entry name" value="GLFDHDRGNASE"/>
</dbReference>
<evidence type="ECO:0000256" key="1">
    <source>
        <dbReference type="ARBA" id="ARBA00003868"/>
    </source>
</evidence>